<dbReference type="EMBL" id="JADFTS010000008">
    <property type="protein sequence ID" value="KAF9591083.1"/>
    <property type="molecule type" value="Genomic_DNA"/>
</dbReference>
<evidence type="ECO:0000256" key="3">
    <source>
        <dbReference type="ARBA" id="ARBA00023002"/>
    </source>
</evidence>
<comment type="catalytic activity">
    <reaction evidence="5">
        <text>gibberellin A1 + 2-oxoglutarate + O2 = gibberellin A8 + succinate + CO2</text>
        <dbReference type="Rhea" id="RHEA:15005"/>
        <dbReference type="ChEBI" id="CHEBI:15379"/>
        <dbReference type="ChEBI" id="CHEBI:16526"/>
        <dbReference type="ChEBI" id="CHEBI:16810"/>
        <dbReference type="ChEBI" id="CHEBI:30031"/>
        <dbReference type="ChEBI" id="CHEBI:58524"/>
        <dbReference type="ChEBI" id="CHEBI:58594"/>
        <dbReference type="EC" id="1.14.11.13"/>
    </reaction>
</comment>
<evidence type="ECO:0000256" key="5">
    <source>
        <dbReference type="ARBA" id="ARBA00052204"/>
    </source>
</evidence>
<dbReference type="InterPro" id="IPR044861">
    <property type="entry name" value="IPNS-like_FE2OG_OXY"/>
</dbReference>
<organism evidence="10 11">
    <name type="scientific">Coptis chinensis</name>
    <dbReference type="NCBI Taxonomy" id="261450"/>
    <lineage>
        <taxon>Eukaryota</taxon>
        <taxon>Viridiplantae</taxon>
        <taxon>Streptophyta</taxon>
        <taxon>Embryophyta</taxon>
        <taxon>Tracheophyta</taxon>
        <taxon>Spermatophyta</taxon>
        <taxon>Magnoliopsida</taxon>
        <taxon>Ranunculales</taxon>
        <taxon>Ranunculaceae</taxon>
        <taxon>Coptidoideae</taxon>
        <taxon>Coptis</taxon>
    </lineage>
</organism>
<dbReference type="InterPro" id="IPR005123">
    <property type="entry name" value="Oxoglu/Fe-dep_dioxygenase_dom"/>
</dbReference>
<dbReference type="FunFam" id="2.60.120.330:FF:000025">
    <property type="entry name" value="Gibberellin 2-beta-dioxygenase 2"/>
    <property type="match status" value="1"/>
</dbReference>
<keyword evidence="11" id="KW-1185">Reference proteome</keyword>
<evidence type="ECO:0000313" key="10">
    <source>
        <dbReference type="EMBL" id="KAF9591083.1"/>
    </source>
</evidence>
<evidence type="ECO:0000256" key="7">
    <source>
        <dbReference type="ARBA" id="ARBA00066708"/>
    </source>
</evidence>
<keyword evidence="4 8" id="KW-0408">Iron</keyword>
<evidence type="ECO:0000256" key="4">
    <source>
        <dbReference type="ARBA" id="ARBA00023004"/>
    </source>
</evidence>
<comment type="caution">
    <text evidence="10">The sequence shown here is derived from an EMBL/GenBank/DDBJ whole genome shotgun (WGS) entry which is preliminary data.</text>
</comment>
<keyword evidence="3 8" id="KW-0560">Oxidoreductase</keyword>
<dbReference type="GO" id="GO:0009685">
    <property type="term" value="P:gibberellin metabolic process"/>
    <property type="evidence" value="ECO:0007669"/>
    <property type="project" value="UniProtKB-ARBA"/>
</dbReference>
<evidence type="ECO:0000259" key="9">
    <source>
        <dbReference type="PROSITE" id="PS51471"/>
    </source>
</evidence>
<feature type="domain" description="Fe2OG dioxygenase" evidence="9">
    <location>
        <begin position="168"/>
        <end position="279"/>
    </location>
</feature>
<comment type="similarity">
    <text evidence="6">Belongs to the iron/ascorbate-dependent oxidoreductase family. GA2OX subfamily.</text>
</comment>
<dbReference type="SUPFAM" id="SSF51197">
    <property type="entry name" value="Clavaminate synthase-like"/>
    <property type="match status" value="1"/>
</dbReference>
<reference evidence="10 11" key="1">
    <citation type="submission" date="2020-10" db="EMBL/GenBank/DDBJ databases">
        <title>The Coptis chinensis genome and diversification of protoberbering-type alkaloids.</title>
        <authorList>
            <person name="Wang B."/>
            <person name="Shu S."/>
            <person name="Song C."/>
            <person name="Liu Y."/>
        </authorList>
    </citation>
    <scope>NUCLEOTIDE SEQUENCE [LARGE SCALE GENOMIC DNA]</scope>
    <source>
        <strain evidence="10">HL-2020</strain>
        <tissue evidence="10">Leaf</tissue>
    </source>
</reference>
<name>A0A835LD35_9MAGN</name>
<dbReference type="Pfam" id="PF14226">
    <property type="entry name" value="DIOX_N"/>
    <property type="match status" value="1"/>
</dbReference>
<dbReference type="PROSITE" id="PS51471">
    <property type="entry name" value="FE2OG_OXY"/>
    <property type="match status" value="1"/>
</dbReference>
<proteinExistence type="inferred from homology"/>
<dbReference type="GO" id="GO:0046872">
    <property type="term" value="F:metal ion binding"/>
    <property type="evidence" value="ECO:0007669"/>
    <property type="project" value="UniProtKB-KW"/>
</dbReference>
<protein>
    <recommendedName>
        <fullName evidence="7">gibberellin 2beta-dioxygenase</fullName>
        <ecNumber evidence="7">1.14.11.13</ecNumber>
    </recommendedName>
</protein>
<dbReference type="AlphaFoldDB" id="A0A835LD35"/>
<evidence type="ECO:0000313" key="11">
    <source>
        <dbReference type="Proteomes" id="UP000631114"/>
    </source>
</evidence>
<evidence type="ECO:0000256" key="2">
    <source>
        <dbReference type="ARBA" id="ARBA00022964"/>
    </source>
</evidence>
<dbReference type="Pfam" id="PF03171">
    <property type="entry name" value="2OG-FeII_Oxy"/>
    <property type="match status" value="1"/>
</dbReference>
<sequence>MVVPSPTTNGSNQNKGLGVPIIDLSRKRSRVSELIVKACEEYGFFKVINHGVSKEIIANMEKEGLDFFAKPSLEKHKAGPPNPLGYGIKSIGFNGDMGEVEYLLLQTNSLSISQRSKFISEDPARFNFLVSDYVQAIRNLACELLDLMAEGLGVQDKSVFSRLIRDVDSDSLIRLNHYPSCEDSMDWSSSQSFHQNRIGFGEHSDPQMLTLLRSNDVGGLQVSMDNGVWVPISPDPTAFCVNVGDALQALTNGKFTSARHRVLVNSFKSRMSMVYFGAPPLQAWISPLSELVTAQNPCLYRPFTWEEYKKTTYSLRLGDSRLDLFKTQGRDEFDTRAVFEVNVL</sequence>
<evidence type="ECO:0000256" key="1">
    <source>
        <dbReference type="ARBA" id="ARBA00022723"/>
    </source>
</evidence>
<keyword evidence="1 8" id="KW-0479">Metal-binding</keyword>
<keyword evidence="2" id="KW-0223">Dioxygenase</keyword>
<evidence type="ECO:0000256" key="6">
    <source>
        <dbReference type="ARBA" id="ARBA00061282"/>
    </source>
</evidence>
<dbReference type="InterPro" id="IPR050231">
    <property type="entry name" value="Iron_ascorbate_oxido_reductase"/>
</dbReference>
<accession>A0A835LD35</accession>
<evidence type="ECO:0000256" key="8">
    <source>
        <dbReference type="RuleBase" id="RU003682"/>
    </source>
</evidence>
<dbReference type="InterPro" id="IPR026992">
    <property type="entry name" value="DIOX_N"/>
</dbReference>
<dbReference type="GO" id="GO:0045543">
    <property type="term" value="F:gibberellin 2-beta-dioxygenase activity"/>
    <property type="evidence" value="ECO:0007669"/>
    <property type="project" value="UniProtKB-EC"/>
</dbReference>
<dbReference type="PANTHER" id="PTHR47990">
    <property type="entry name" value="2-OXOGLUTARATE (2OG) AND FE(II)-DEPENDENT OXYGENASE SUPERFAMILY PROTEIN-RELATED"/>
    <property type="match status" value="1"/>
</dbReference>
<dbReference type="OrthoDB" id="288590at2759"/>
<dbReference type="EC" id="1.14.11.13" evidence="7"/>
<dbReference type="InterPro" id="IPR027443">
    <property type="entry name" value="IPNS-like_sf"/>
</dbReference>
<gene>
    <name evidence="10" type="ORF">IFM89_001427</name>
</gene>
<dbReference type="PRINTS" id="PR00682">
    <property type="entry name" value="IPNSYNTHASE"/>
</dbReference>
<dbReference type="Gene3D" id="2.60.120.330">
    <property type="entry name" value="B-lactam Antibiotic, Isopenicillin N Synthase, Chain"/>
    <property type="match status" value="1"/>
</dbReference>
<dbReference type="Proteomes" id="UP000631114">
    <property type="component" value="Unassembled WGS sequence"/>
</dbReference>